<keyword evidence="7" id="KW-0186">Copper</keyword>
<dbReference type="PANTHER" id="PTHR34820">
    <property type="entry name" value="INNER MEMBRANE PROTEIN YEBZ"/>
    <property type="match status" value="1"/>
</dbReference>
<feature type="transmembrane region" description="Helical" evidence="9">
    <location>
        <begin position="331"/>
        <end position="353"/>
    </location>
</feature>
<evidence type="ECO:0000313" key="12">
    <source>
        <dbReference type="EMBL" id="CAB4810412.1"/>
    </source>
</evidence>
<keyword evidence="2" id="KW-1003">Cell membrane</keyword>
<dbReference type="EMBL" id="CAFAAJ010000098">
    <property type="protein sequence ID" value="CAB4810412.1"/>
    <property type="molecule type" value="Genomic_DNA"/>
</dbReference>
<dbReference type="GO" id="GO:0005886">
    <property type="term" value="C:plasma membrane"/>
    <property type="evidence" value="ECO:0007669"/>
    <property type="project" value="UniProtKB-SubCell"/>
</dbReference>
<feature type="transmembrane region" description="Helical" evidence="9">
    <location>
        <begin position="406"/>
        <end position="429"/>
    </location>
</feature>
<evidence type="ECO:0000259" key="11">
    <source>
        <dbReference type="Pfam" id="PF05425"/>
    </source>
</evidence>
<gene>
    <name evidence="12" type="ORF">UFOPK3001_01510</name>
</gene>
<dbReference type="Gene3D" id="2.60.40.1220">
    <property type="match status" value="1"/>
</dbReference>
<evidence type="ECO:0000256" key="7">
    <source>
        <dbReference type="ARBA" id="ARBA00023008"/>
    </source>
</evidence>
<organism evidence="12">
    <name type="scientific">freshwater metagenome</name>
    <dbReference type="NCBI Taxonomy" id="449393"/>
    <lineage>
        <taxon>unclassified sequences</taxon>
        <taxon>metagenomes</taxon>
        <taxon>ecological metagenomes</taxon>
    </lineage>
</organism>
<evidence type="ECO:0000256" key="4">
    <source>
        <dbReference type="ARBA" id="ARBA00022723"/>
    </source>
</evidence>
<keyword evidence="5" id="KW-0732">Signal</keyword>
<dbReference type="Pfam" id="PF05425">
    <property type="entry name" value="CopD"/>
    <property type="match status" value="1"/>
</dbReference>
<evidence type="ECO:0000256" key="9">
    <source>
        <dbReference type="SAM" id="Phobius"/>
    </source>
</evidence>
<feature type="domain" description="Copper resistance protein D" evidence="11">
    <location>
        <begin position="330"/>
        <end position="427"/>
    </location>
</feature>
<dbReference type="GO" id="GO:0046688">
    <property type="term" value="P:response to copper ion"/>
    <property type="evidence" value="ECO:0007669"/>
    <property type="project" value="InterPro"/>
</dbReference>
<sequence length="547" mass="55580">MRPATRFGLAIALALAAALGLATPAYAHASLDTSDPAAGAVLDASPAAIMLRFTEAVGITDDALRLFDADGDAVVIGRPGRLAGSSSSLTAAVPTLADGLYVVAWRAVSADSHPVSGAFTFTVGPSTGKDPSAVVAEISNRARSDRAVSIGSGVARAVFLVLFALLVGALVFPLLTGNRSVADWRWVATVLTPLTALSALSALLLAVPAAAGEGLSAIGSPAAWRAFLQTVAGWASAVRLGALVAATLVVVATSGARRIRRPIPVALGPIVAVAVVASGWAGHGASGRWVALGVGLTMVHTVAMSAWLGGLAVLGVLIVRDGSEASAAPMRRFSSAALGAVAVLAGTGVLQGWRQLGASNNLSEAATYFSNPFGRLLLIKAAIVSVMIAVAALSRRAVRRREGVGLLRPVFAELGLGVAVLVVTSALIVANPAGSSQGTGAVTVGAQDDAVAVSVFIEPARAGANTIHVTLRSPDFGEEVYDTVELTASLPSRDLGPLGIPLEANGRNHFTATAAQLPVAGRWTLTVAVQVSEFDRRVFSLRVRVRP</sequence>
<feature type="transmembrane region" description="Helical" evidence="9">
    <location>
        <begin position="187"/>
        <end position="211"/>
    </location>
</feature>
<accession>A0A6J6YLZ3</accession>
<dbReference type="GO" id="GO:0042597">
    <property type="term" value="C:periplasmic space"/>
    <property type="evidence" value="ECO:0007669"/>
    <property type="project" value="InterPro"/>
</dbReference>
<dbReference type="InterPro" id="IPR014756">
    <property type="entry name" value="Ig_E-set"/>
</dbReference>
<evidence type="ECO:0000256" key="1">
    <source>
        <dbReference type="ARBA" id="ARBA00004651"/>
    </source>
</evidence>
<keyword evidence="3 9" id="KW-0812">Transmembrane</keyword>
<protein>
    <submittedName>
        <fullName evidence="12">Unannotated protein</fullName>
    </submittedName>
</protein>
<evidence type="ECO:0000256" key="3">
    <source>
        <dbReference type="ARBA" id="ARBA00022692"/>
    </source>
</evidence>
<proteinExistence type="predicted"/>
<dbReference type="InterPro" id="IPR008457">
    <property type="entry name" value="Cu-R_CopD_dom"/>
</dbReference>
<dbReference type="InterPro" id="IPR032694">
    <property type="entry name" value="CopC/D"/>
</dbReference>
<dbReference type="GO" id="GO:0005507">
    <property type="term" value="F:copper ion binding"/>
    <property type="evidence" value="ECO:0007669"/>
    <property type="project" value="InterPro"/>
</dbReference>
<feature type="transmembrane region" description="Helical" evidence="9">
    <location>
        <begin position="263"/>
        <end position="283"/>
    </location>
</feature>
<feature type="transmembrane region" description="Helical" evidence="9">
    <location>
        <begin position="289"/>
        <end position="319"/>
    </location>
</feature>
<dbReference type="PANTHER" id="PTHR34820:SF4">
    <property type="entry name" value="INNER MEMBRANE PROTEIN YEBZ"/>
    <property type="match status" value="1"/>
</dbReference>
<feature type="transmembrane region" description="Helical" evidence="9">
    <location>
        <begin position="231"/>
        <end position="251"/>
    </location>
</feature>
<name>A0A6J6YLZ3_9ZZZZ</name>
<dbReference type="AlphaFoldDB" id="A0A6J6YLZ3"/>
<keyword evidence="6 9" id="KW-1133">Transmembrane helix</keyword>
<feature type="transmembrane region" description="Helical" evidence="9">
    <location>
        <begin position="373"/>
        <end position="394"/>
    </location>
</feature>
<evidence type="ECO:0000256" key="8">
    <source>
        <dbReference type="ARBA" id="ARBA00023136"/>
    </source>
</evidence>
<keyword evidence="4" id="KW-0479">Metal-binding</keyword>
<comment type="subcellular location">
    <subcellularLocation>
        <location evidence="1">Cell membrane</location>
        <topology evidence="1">Multi-pass membrane protein</topology>
    </subcellularLocation>
</comment>
<dbReference type="Pfam" id="PF04234">
    <property type="entry name" value="CopC"/>
    <property type="match status" value="1"/>
</dbReference>
<dbReference type="SUPFAM" id="SSF81296">
    <property type="entry name" value="E set domains"/>
    <property type="match status" value="1"/>
</dbReference>
<evidence type="ECO:0000256" key="2">
    <source>
        <dbReference type="ARBA" id="ARBA00022475"/>
    </source>
</evidence>
<evidence type="ECO:0000256" key="5">
    <source>
        <dbReference type="ARBA" id="ARBA00022729"/>
    </source>
</evidence>
<dbReference type="GO" id="GO:0006825">
    <property type="term" value="P:copper ion transport"/>
    <property type="evidence" value="ECO:0007669"/>
    <property type="project" value="InterPro"/>
</dbReference>
<dbReference type="InterPro" id="IPR014755">
    <property type="entry name" value="Cu-Rt/internalin_Ig-like"/>
</dbReference>
<keyword evidence="8 9" id="KW-0472">Membrane</keyword>
<dbReference type="InterPro" id="IPR007348">
    <property type="entry name" value="CopC_dom"/>
</dbReference>
<reference evidence="12" key="1">
    <citation type="submission" date="2020-05" db="EMBL/GenBank/DDBJ databases">
        <authorList>
            <person name="Chiriac C."/>
            <person name="Salcher M."/>
            <person name="Ghai R."/>
            <person name="Kavagutti S V."/>
        </authorList>
    </citation>
    <scope>NUCLEOTIDE SEQUENCE</scope>
</reference>
<evidence type="ECO:0000259" key="10">
    <source>
        <dbReference type="Pfam" id="PF04234"/>
    </source>
</evidence>
<evidence type="ECO:0000256" key="6">
    <source>
        <dbReference type="ARBA" id="ARBA00022989"/>
    </source>
</evidence>
<feature type="domain" description="CopC" evidence="10">
    <location>
        <begin position="28"/>
        <end position="123"/>
    </location>
</feature>
<feature type="transmembrane region" description="Helical" evidence="9">
    <location>
        <begin position="153"/>
        <end position="175"/>
    </location>
</feature>